<accession>A0A101NWK3</accession>
<dbReference type="OrthoDB" id="4080828at2"/>
<gene>
    <name evidence="2" type="ORF">AQI95_34665</name>
</gene>
<evidence type="ECO:0000259" key="1">
    <source>
        <dbReference type="Pfam" id="PF14399"/>
    </source>
</evidence>
<proteinExistence type="predicted"/>
<dbReference type="AlphaFoldDB" id="A0A101NWK3"/>
<dbReference type="Proteomes" id="UP000053127">
    <property type="component" value="Unassembled WGS sequence"/>
</dbReference>
<dbReference type="Pfam" id="PF14399">
    <property type="entry name" value="BtrH_N"/>
    <property type="match status" value="1"/>
</dbReference>
<name>A0A101NWK3_9ACTN</name>
<dbReference type="EMBL" id="LMWN01000049">
    <property type="protein sequence ID" value="KUN00443.1"/>
    <property type="molecule type" value="Genomic_DNA"/>
</dbReference>
<dbReference type="STRING" id="67386.AQI95_34665"/>
<organism evidence="2 3">
    <name type="scientific">Streptomyces yokosukanensis</name>
    <dbReference type="NCBI Taxonomy" id="67386"/>
    <lineage>
        <taxon>Bacteria</taxon>
        <taxon>Bacillati</taxon>
        <taxon>Actinomycetota</taxon>
        <taxon>Actinomycetes</taxon>
        <taxon>Kitasatosporales</taxon>
        <taxon>Streptomycetaceae</taxon>
        <taxon>Streptomyces</taxon>
    </lineage>
</organism>
<feature type="domain" description="Butirosin biosynthesis protein H N-terminal" evidence="1">
    <location>
        <begin position="55"/>
        <end position="136"/>
    </location>
</feature>
<reference evidence="2 3" key="1">
    <citation type="submission" date="2015-10" db="EMBL/GenBank/DDBJ databases">
        <title>Draft genome sequence of Streptomyces yokosukanensis DSM 40224, type strain for the species Streptomyces yokosukanensis.</title>
        <authorList>
            <person name="Ruckert C."/>
            <person name="Winkler A."/>
            <person name="Kalinowski J."/>
            <person name="Kampfer P."/>
            <person name="Glaeser S."/>
        </authorList>
    </citation>
    <scope>NUCLEOTIDE SEQUENCE [LARGE SCALE GENOMIC DNA]</scope>
    <source>
        <strain evidence="2 3">DSM 40224</strain>
    </source>
</reference>
<evidence type="ECO:0000313" key="3">
    <source>
        <dbReference type="Proteomes" id="UP000053127"/>
    </source>
</evidence>
<comment type="caution">
    <text evidence="2">The sequence shown here is derived from an EMBL/GenBank/DDBJ whole genome shotgun (WGS) entry which is preliminary data.</text>
</comment>
<evidence type="ECO:0000313" key="2">
    <source>
        <dbReference type="EMBL" id="KUN00443.1"/>
    </source>
</evidence>
<sequence length="335" mass="36718">MTQAPLFTDSSCYHAAFAALLHAAEPHTDPFLVLGNNAATAARLADDGLLRFSDPLEPLTSTFARHGYELRQHPVTTREDWQGALDALRRGTAVAIAADAFHLEHYWVGYRTSHALHVVVLRDYDETSGTVRLLDPGEVVFFDERVAVDQLTPAMCEGRAGQAWIQLVAHPDRGPARPDSISLMSLSQALSGTGSAWMSGTSLVEALHSDLDRYLEAVSSRPRAADGTQQDWGLGPWLLLGLWWYHHTLRWLAGHLGTLAADGTLPGRADLIEAVDRASRDLLVVRNLMMRLGVMSADDKRSATFRGQLRPRLEQALENLSTAGTALATLAEEKR</sequence>
<protein>
    <recommendedName>
        <fullName evidence="1">Butirosin biosynthesis protein H N-terminal domain-containing protein</fullName>
    </recommendedName>
</protein>
<dbReference type="InterPro" id="IPR026935">
    <property type="entry name" value="BtrH_N"/>
</dbReference>
<dbReference type="RefSeq" id="WP_067133435.1">
    <property type="nucleotide sequence ID" value="NZ_KQ948223.1"/>
</dbReference>
<keyword evidence="3" id="KW-1185">Reference proteome</keyword>